<accession>A0A940DGW6</accession>
<gene>
    <name evidence="10 14" type="primary">rplV</name>
    <name evidence="14" type="ORF">IAB16_02555</name>
</gene>
<dbReference type="Pfam" id="PF00237">
    <property type="entry name" value="Ribosomal_L22"/>
    <property type="match status" value="1"/>
</dbReference>
<keyword evidence="7 10" id="KW-0687">Ribonucleoprotein</keyword>
<dbReference type="Proteomes" id="UP000727857">
    <property type="component" value="Unassembled WGS sequence"/>
</dbReference>
<evidence type="ECO:0000256" key="11">
    <source>
        <dbReference type="RuleBase" id="RU004005"/>
    </source>
</evidence>
<evidence type="ECO:0000256" key="5">
    <source>
        <dbReference type="ARBA" id="ARBA00022884"/>
    </source>
</evidence>
<dbReference type="GO" id="GO:0019843">
    <property type="term" value="F:rRNA binding"/>
    <property type="evidence" value="ECO:0007669"/>
    <property type="project" value="UniProtKB-UniRule"/>
</dbReference>
<evidence type="ECO:0000256" key="6">
    <source>
        <dbReference type="ARBA" id="ARBA00022980"/>
    </source>
</evidence>
<dbReference type="CDD" id="cd00336">
    <property type="entry name" value="Ribosomal_L22"/>
    <property type="match status" value="1"/>
</dbReference>
<evidence type="ECO:0000313" key="14">
    <source>
        <dbReference type="EMBL" id="MBO8423887.1"/>
    </source>
</evidence>
<organism evidence="14 15">
    <name type="scientific">Candidatus Stercoripulliclostridium pullicola</name>
    <dbReference type="NCBI Taxonomy" id="2840953"/>
    <lineage>
        <taxon>Bacteria</taxon>
        <taxon>Bacillati</taxon>
        <taxon>Bacillota</taxon>
        <taxon>Clostridia</taxon>
        <taxon>Eubacteriales</taxon>
        <taxon>Candidatus Stercoripulliclostridium</taxon>
    </lineage>
</organism>
<dbReference type="SUPFAM" id="SSF54843">
    <property type="entry name" value="Ribosomal protein L22"/>
    <property type="match status" value="1"/>
</dbReference>
<dbReference type="Gene3D" id="3.90.470.10">
    <property type="entry name" value="Ribosomal protein L22/L17"/>
    <property type="match status" value="1"/>
</dbReference>
<dbReference type="GO" id="GO:0006412">
    <property type="term" value="P:translation"/>
    <property type="evidence" value="ECO:0007669"/>
    <property type="project" value="UniProtKB-UniRule"/>
</dbReference>
<evidence type="ECO:0000256" key="8">
    <source>
        <dbReference type="ARBA" id="ARBA00025084"/>
    </source>
</evidence>
<dbReference type="EMBL" id="JADINF010000064">
    <property type="protein sequence ID" value="MBO8423887.1"/>
    <property type="molecule type" value="Genomic_DNA"/>
</dbReference>
<evidence type="ECO:0000256" key="4">
    <source>
        <dbReference type="ARBA" id="ARBA00022730"/>
    </source>
</evidence>
<comment type="subunit">
    <text evidence="3 10 12">Part of the 50S ribosomal subunit.</text>
</comment>
<evidence type="ECO:0000256" key="2">
    <source>
        <dbReference type="ARBA" id="ARBA00009451"/>
    </source>
</evidence>
<dbReference type="InterPro" id="IPR018260">
    <property type="entry name" value="Ribosomal_uL22_CS"/>
</dbReference>
<evidence type="ECO:0000256" key="9">
    <source>
        <dbReference type="ARBA" id="ARBA00035207"/>
    </source>
</evidence>
<comment type="function">
    <text evidence="8">This protein binds specifically to 23S rRNA; its binding is stimulated by other ribosomal proteins, e.g. L4, L17, and L20. It is important during the early stages of 50S assembly. It makes multiple contacts with different domains of the 23S rRNA in the assembled 50S subunit and ribosome.</text>
</comment>
<proteinExistence type="inferred from homology"/>
<sequence>MATRIREKAQARAESRDNRPHAVARMIRMSPYKVRSVLDVIRGKSYIEAVALLNAMNKAACEPVLKVVNSAAANAENNLNMNKDTLYVAECFADQGPTLKRMRARAKGRGARILKRTSHITVILDAAK</sequence>
<dbReference type="PANTHER" id="PTHR13501:SF8">
    <property type="entry name" value="LARGE RIBOSOMAL SUBUNIT PROTEIN UL22M"/>
    <property type="match status" value="1"/>
</dbReference>
<evidence type="ECO:0000256" key="3">
    <source>
        <dbReference type="ARBA" id="ARBA00011838"/>
    </source>
</evidence>
<protein>
    <recommendedName>
        <fullName evidence="9 10">Large ribosomal subunit protein uL22</fullName>
    </recommendedName>
</protein>
<dbReference type="InterPro" id="IPR001063">
    <property type="entry name" value="Ribosomal_uL22"/>
</dbReference>
<dbReference type="GO" id="GO:0003735">
    <property type="term" value="F:structural constituent of ribosome"/>
    <property type="evidence" value="ECO:0007669"/>
    <property type="project" value="InterPro"/>
</dbReference>
<dbReference type="HAMAP" id="MF_01331_B">
    <property type="entry name" value="Ribosomal_uL22_B"/>
    <property type="match status" value="1"/>
</dbReference>
<evidence type="ECO:0000256" key="1">
    <source>
        <dbReference type="ARBA" id="ARBA00003478"/>
    </source>
</evidence>
<dbReference type="PANTHER" id="PTHR13501">
    <property type="entry name" value="CHLOROPLAST 50S RIBOSOMAL PROTEIN L22-RELATED"/>
    <property type="match status" value="1"/>
</dbReference>
<dbReference type="GO" id="GO:0022625">
    <property type="term" value="C:cytosolic large ribosomal subunit"/>
    <property type="evidence" value="ECO:0007669"/>
    <property type="project" value="TreeGrafter"/>
</dbReference>
<keyword evidence="5 10" id="KW-0694">RNA-binding</keyword>
<dbReference type="InterPro" id="IPR036394">
    <property type="entry name" value="Ribosomal_uL22_sf"/>
</dbReference>
<evidence type="ECO:0000256" key="10">
    <source>
        <dbReference type="HAMAP-Rule" id="MF_01331"/>
    </source>
</evidence>
<keyword evidence="4 10" id="KW-0699">rRNA-binding</keyword>
<reference evidence="14" key="1">
    <citation type="submission" date="2020-10" db="EMBL/GenBank/DDBJ databases">
        <authorList>
            <person name="Gilroy R."/>
        </authorList>
    </citation>
    <scope>NUCLEOTIDE SEQUENCE</scope>
    <source>
        <strain evidence="14">517</strain>
    </source>
</reference>
<reference evidence="14" key="2">
    <citation type="journal article" date="2021" name="PeerJ">
        <title>Extensive microbial diversity within the chicken gut microbiome revealed by metagenomics and culture.</title>
        <authorList>
            <person name="Gilroy R."/>
            <person name="Ravi A."/>
            <person name="Getino M."/>
            <person name="Pursley I."/>
            <person name="Horton D.L."/>
            <person name="Alikhan N.F."/>
            <person name="Baker D."/>
            <person name="Gharbi K."/>
            <person name="Hall N."/>
            <person name="Watson M."/>
            <person name="Adriaenssens E.M."/>
            <person name="Foster-Nyarko E."/>
            <person name="Jarju S."/>
            <person name="Secka A."/>
            <person name="Antonio M."/>
            <person name="Oren A."/>
            <person name="Chaudhuri R.R."/>
            <person name="La Ragione R."/>
            <person name="Hildebrand F."/>
            <person name="Pallen M.J."/>
        </authorList>
    </citation>
    <scope>NUCLEOTIDE SEQUENCE</scope>
    <source>
        <strain evidence="14">517</strain>
    </source>
</reference>
<keyword evidence="6 10" id="KW-0689">Ribosomal protein</keyword>
<dbReference type="InterPro" id="IPR047867">
    <property type="entry name" value="Ribosomal_uL22_bac/org-type"/>
</dbReference>
<dbReference type="NCBIfam" id="TIGR01044">
    <property type="entry name" value="rplV_bact"/>
    <property type="match status" value="1"/>
</dbReference>
<dbReference type="PROSITE" id="PS00464">
    <property type="entry name" value="RIBOSOMAL_L22"/>
    <property type="match status" value="1"/>
</dbReference>
<comment type="caution">
    <text evidence="14">The sequence shown here is derived from an EMBL/GenBank/DDBJ whole genome shotgun (WGS) entry which is preliminary data.</text>
</comment>
<comment type="similarity">
    <text evidence="2 10 11">Belongs to the universal ribosomal protein uL22 family.</text>
</comment>
<evidence type="ECO:0000313" key="15">
    <source>
        <dbReference type="Proteomes" id="UP000727857"/>
    </source>
</evidence>
<dbReference type="AlphaFoldDB" id="A0A940DGW6"/>
<comment type="function">
    <text evidence="10 13">This protein binds specifically to 23S rRNA; its binding is stimulated by other ribosomal proteins, e.g., L4, L17, and L20. It is important during the early stages of 50S assembly. It makes multiple contacts with different domains of the 23S rRNA in the assembled 50S subunit and ribosome.</text>
</comment>
<evidence type="ECO:0000256" key="7">
    <source>
        <dbReference type="ARBA" id="ARBA00023274"/>
    </source>
</evidence>
<comment type="function">
    <text evidence="1 10">The globular domain of the protein is located near the polypeptide exit tunnel on the outside of the subunit, while an extended beta-hairpin is found that lines the wall of the exit tunnel in the center of the 70S ribosome.</text>
</comment>
<evidence type="ECO:0000256" key="13">
    <source>
        <dbReference type="RuleBase" id="RU004008"/>
    </source>
</evidence>
<name>A0A940DGW6_9FIRM</name>
<dbReference type="InterPro" id="IPR005727">
    <property type="entry name" value="Ribosomal_uL22_bac/chlpt-type"/>
</dbReference>
<evidence type="ECO:0000256" key="12">
    <source>
        <dbReference type="RuleBase" id="RU004006"/>
    </source>
</evidence>